<name>A0ABP8Z895_9ACTN</name>
<proteinExistence type="predicted"/>
<evidence type="ECO:0000256" key="1">
    <source>
        <dbReference type="SAM" id="MobiDB-lite"/>
    </source>
</evidence>
<dbReference type="Pfam" id="PF13622">
    <property type="entry name" value="4HBT_3"/>
    <property type="match status" value="1"/>
</dbReference>
<sequence>MTDEISFFTHAGDDLVPTPLACSMWSDDQLHGVAVSGALARAAEQGLAATGRTDLRPARWVVDLFKAARMQPCTFETSVVREGSRICLVDVTLTQGDVRVARASATFLKPSVAAPGEVWQPDDRPEPPPLDVAPETDEPRVPFMRSSSPWSQNFTEHQNGDRKASWSSVIPVVPDEPLTPFQAVASAADGASMVTNWGTRGVEYINTDVALTLARTPVGVEIGLLATDRVEHDGIASGTTAVFDRAGALGTVTVAALANAKRTVDMGGVEYSDNGERRATRV</sequence>
<accession>A0ABP8Z895</accession>
<feature type="compositionally biased region" description="Polar residues" evidence="1">
    <location>
        <begin position="145"/>
        <end position="157"/>
    </location>
</feature>
<evidence type="ECO:0000259" key="2">
    <source>
        <dbReference type="Pfam" id="PF13622"/>
    </source>
</evidence>
<feature type="region of interest" description="Disordered" evidence="1">
    <location>
        <begin position="114"/>
        <end position="158"/>
    </location>
</feature>
<feature type="domain" description="Acyl-CoA thioesterase-like N-terminal HotDog" evidence="2">
    <location>
        <begin position="25"/>
        <end position="107"/>
    </location>
</feature>
<dbReference type="EMBL" id="BAABKN010000023">
    <property type="protein sequence ID" value="GAA4749450.1"/>
    <property type="molecule type" value="Genomic_DNA"/>
</dbReference>
<dbReference type="SUPFAM" id="SSF54637">
    <property type="entry name" value="Thioesterase/thiol ester dehydrase-isomerase"/>
    <property type="match status" value="1"/>
</dbReference>
<dbReference type="InterPro" id="IPR042171">
    <property type="entry name" value="Acyl-CoA_hotdog"/>
</dbReference>
<gene>
    <name evidence="3" type="ORF">GCM10023350_38230</name>
</gene>
<evidence type="ECO:0000313" key="4">
    <source>
        <dbReference type="Proteomes" id="UP001499882"/>
    </source>
</evidence>
<dbReference type="InterPro" id="IPR049449">
    <property type="entry name" value="TesB_ACOT8-like_N"/>
</dbReference>
<evidence type="ECO:0000313" key="3">
    <source>
        <dbReference type="EMBL" id="GAA4749450.1"/>
    </source>
</evidence>
<dbReference type="Gene3D" id="2.40.160.210">
    <property type="entry name" value="Acyl-CoA thioesterase, double hotdog domain"/>
    <property type="match status" value="1"/>
</dbReference>
<protein>
    <submittedName>
        <fullName evidence="3">Thioesterase family protein</fullName>
    </submittedName>
</protein>
<dbReference type="Proteomes" id="UP001499882">
    <property type="component" value="Unassembled WGS sequence"/>
</dbReference>
<dbReference type="RefSeq" id="WP_345528534.1">
    <property type="nucleotide sequence ID" value="NZ_BAABKN010000023.1"/>
</dbReference>
<comment type="caution">
    <text evidence="3">The sequence shown here is derived from an EMBL/GenBank/DDBJ whole genome shotgun (WGS) entry which is preliminary data.</text>
</comment>
<reference evidence="4" key="1">
    <citation type="journal article" date="2019" name="Int. J. Syst. Evol. Microbiol.">
        <title>The Global Catalogue of Microorganisms (GCM) 10K type strain sequencing project: providing services to taxonomists for standard genome sequencing and annotation.</title>
        <authorList>
            <consortium name="The Broad Institute Genomics Platform"/>
            <consortium name="The Broad Institute Genome Sequencing Center for Infectious Disease"/>
            <person name="Wu L."/>
            <person name="Ma J."/>
        </authorList>
    </citation>
    <scope>NUCLEOTIDE SEQUENCE [LARGE SCALE GENOMIC DNA]</scope>
    <source>
        <strain evidence="4">JCM 18532</strain>
    </source>
</reference>
<dbReference type="InterPro" id="IPR029069">
    <property type="entry name" value="HotDog_dom_sf"/>
</dbReference>
<keyword evidence="4" id="KW-1185">Reference proteome</keyword>
<organism evidence="3 4">
    <name type="scientific">Nocardioides endophyticus</name>
    <dbReference type="NCBI Taxonomy" id="1353775"/>
    <lineage>
        <taxon>Bacteria</taxon>
        <taxon>Bacillati</taxon>
        <taxon>Actinomycetota</taxon>
        <taxon>Actinomycetes</taxon>
        <taxon>Propionibacteriales</taxon>
        <taxon>Nocardioidaceae</taxon>
        <taxon>Nocardioides</taxon>
    </lineage>
</organism>